<evidence type="ECO:0000313" key="14">
    <source>
        <dbReference type="EMBL" id="KAJ8946323.1"/>
    </source>
</evidence>
<dbReference type="CDD" id="cd17318">
    <property type="entry name" value="MFS_SLC17"/>
    <property type="match status" value="1"/>
</dbReference>
<organism evidence="14 15">
    <name type="scientific">Aromia moschata</name>
    <dbReference type="NCBI Taxonomy" id="1265417"/>
    <lineage>
        <taxon>Eukaryota</taxon>
        <taxon>Metazoa</taxon>
        <taxon>Ecdysozoa</taxon>
        <taxon>Arthropoda</taxon>
        <taxon>Hexapoda</taxon>
        <taxon>Insecta</taxon>
        <taxon>Pterygota</taxon>
        <taxon>Neoptera</taxon>
        <taxon>Endopterygota</taxon>
        <taxon>Coleoptera</taxon>
        <taxon>Polyphaga</taxon>
        <taxon>Cucujiformia</taxon>
        <taxon>Chrysomeloidea</taxon>
        <taxon>Cerambycidae</taxon>
        <taxon>Cerambycinae</taxon>
        <taxon>Callichromatini</taxon>
        <taxon>Aromia</taxon>
    </lineage>
</organism>
<comment type="similarity">
    <text evidence="2">Belongs to the major facilitator superfamily. Sodium/anion cotransporter family.</text>
</comment>
<keyword evidence="7" id="KW-0915">Sodium</keyword>
<comment type="function">
    <text evidence="10">May be an inorganic phosphate cotransporter.</text>
</comment>
<dbReference type="AlphaFoldDB" id="A0AAV8Y580"/>
<dbReference type="GO" id="GO:0006820">
    <property type="term" value="P:monoatomic anion transport"/>
    <property type="evidence" value="ECO:0007669"/>
    <property type="project" value="TreeGrafter"/>
</dbReference>
<dbReference type="FunFam" id="1.20.1250.20:FF:000144">
    <property type="entry name" value="Picot, isoform B"/>
    <property type="match status" value="1"/>
</dbReference>
<keyword evidence="3" id="KW-0813">Transport</keyword>
<dbReference type="EMBL" id="JAPWTK010000189">
    <property type="protein sequence ID" value="KAJ8946323.1"/>
    <property type="molecule type" value="Genomic_DNA"/>
</dbReference>
<dbReference type="InterPro" id="IPR020846">
    <property type="entry name" value="MFS_dom"/>
</dbReference>
<reference evidence="14" key="1">
    <citation type="journal article" date="2023" name="Insect Mol. Biol.">
        <title>Genome sequencing provides insights into the evolution of gene families encoding plant cell wall-degrading enzymes in longhorned beetles.</title>
        <authorList>
            <person name="Shin N.R."/>
            <person name="Okamura Y."/>
            <person name="Kirsch R."/>
            <person name="Pauchet Y."/>
        </authorList>
    </citation>
    <scope>NUCLEOTIDE SEQUENCE</scope>
    <source>
        <strain evidence="14">AMC_N1</strain>
    </source>
</reference>
<evidence type="ECO:0000256" key="7">
    <source>
        <dbReference type="ARBA" id="ARBA00023053"/>
    </source>
</evidence>
<evidence type="ECO:0000313" key="15">
    <source>
        <dbReference type="Proteomes" id="UP001162162"/>
    </source>
</evidence>
<keyword evidence="4 12" id="KW-0812">Transmembrane</keyword>
<feature type="transmembrane region" description="Helical" evidence="12">
    <location>
        <begin position="307"/>
        <end position="325"/>
    </location>
</feature>
<feature type="transmembrane region" description="Helical" evidence="12">
    <location>
        <begin position="33"/>
        <end position="59"/>
    </location>
</feature>
<dbReference type="PROSITE" id="PS50850">
    <property type="entry name" value="MFS"/>
    <property type="match status" value="1"/>
</dbReference>
<dbReference type="Proteomes" id="UP001162162">
    <property type="component" value="Unassembled WGS sequence"/>
</dbReference>
<evidence type="ECO:0000256" key="1">
    <source>
        <dbReference type="ARBA" id="ARBA00004141"/>
    </source>
</evidence>
<dbReference type="SUPFAM" id="SSF103473">
    <property type="entry name" value="MFS general substrate transporter"/>
    <property type="match status" value="1"/>
</dbReference>
<protein>
    <recommendedName>
        <fullName evidence="11">Putative inorganic phosphate cotransporter</fullName>
    </recommendedName>
</protein>
<dbReference type="PANTHER" id="PTHR11662">
    <property type="entry name" value="SOLUTE CARRIER FAMILY 17"/>
    <property type="match status" value="1"/>
</dbReference>
<evidence type="ECO:0000256" key="4">
    <source>
        <dbReference type="ARBA" id="ARBA00022692"/>
    </source>
</evidence>
<keyword evidence="9" id="KW-0739">Sodium transport</keyword>
<feature type="transmembrane region" description="Helical" evidence="12">
    <location>
        <begin position="396"/>
        <end position="415"/>
    </location>
</feature>
<feature type="transmembrane region" description="Helical" evidence="12">
    <location>
        <begin position="79"/>
        <end position="99"/>
    </location>
</feature>
<dbReference type="GO" id="GO:0016020">
    <property type="term" value="C:membrane"/>
    <property type="evidence" value="ECO:0007669"/>
    <property type="project" value="UniProtKB-SubCell"/>
</dbReference>
<evidence type="ECO:0000256" key="3">
    <source>
        <dbReference type="ARBA" id="ARBA00022448"/>
    </source>
</evidence>
<evidence type="ECO:0000256" key="10">
    <source>
        <dbReference type="ARBA" id="ARBA00054632"/>
    </source>
</evidence>
<feature type="transmembrane region" description="Helical" evidence="12">
    <location>
        <begin position="337"/>
        <end position="356"/>
    </location>
</feature>
<comment type="subcellular location">
    <subcellularLocation>
        <location evidence="1">Membrane</location>
        <topology evidence="1">Multi-pass membrane protein</topology>
    </subcellularLocation>
</comment>
<keyword evidence="15" id="KW-1185">Reference proteome</keyword>
<sequence length="483" mass="53410">MTDIEKSEEQANYEKIEKLERPPGLFGTRHVQYALLFSVNFLAYSIRNILNVAVIAMISKEPPDASIPTYPEWSEKKNVMLSSFFWGYICLQVVAGQIAKNYGPKLFLTGAIFTCSTFSILIPILGERYGYEAVIMCRIIQGLAQGFVYPSVHNLLSAWVPLFNRAKVATFVYAGSPLGTMIAMPIAGYLSSIKLGWPSVFYLYGCIGYLWCVLWFFAGSNSPQQHGKVSPAELKYIHHGTNVEDRENIPTPWKDIFTSLPFWAILVANSGNIWGYWTLLTEISTYMEKILGFKIASNSALSALPYFMQWLVGLIIGPIADYVVVRNITTIRTSRKIFNSIGVFIPAVALVALIFIGPAYKALTVTMLVIAVGINSSTLSGFNVNHIDIAPVHAGTLYGIGNTAATLCAILAPLTVDMVACITGYEETDKPLWNIVFAIAAGIYVSSGIFFDLAAAGEVQYWNNIRSNNETEEKNEKNTKEPK</sequence>
<dbReference type="FunFam" id="1.20.1250.20:FF:000003">
    <property type="entry name" value="Solute carrier family 17 member 3"/>
    <property type="match status" value="1"/>
</dbReference>
<feature type="domain" description="Major facilitator superfamily (MFS) profile" evidence="13">
    <location>
        <begin position="31"/>
        <end position="459"/>
    </location>
</feature>
<keyword evidence="9" id="KW-0406">Ion transport</keyword>
<evidence type="ECO:0000256" key="9">
    <source>
        <dbReference type="ARBA" id="ARBA00023201"/>
    </source>
</evidence>
<evidence type="ECO:0000256" key="8">
    <source>
        <dbReference type="ARBA" id="ARBA00023136"/>
    </source>
</evidence>
<evidence type="ECO:0000259" key="13">
    <source>
        <dbReference type="PROSITE" id="PS50850"/>
    </source>
</evidence>
<evidence type="ECO:0000256" key="2">
    <source>
        <dbReference type="ARBA" id="ARBA00008586"/>
    </source>
</evidence>
<dbReference type="GO" id="GO:0006814">
    <property type="term" value="P:sodium ion transport"/>
    <property type="evidence" value="ECO:0007669"/>
    <property type="project" value="UniProtKB-KW"/>
</dbReference>
<gene>
    <name evidence="14" type="ORF">NQ318_004212</name>
</gene>
<dbReference type="Pfam" id="PF07690">
    <property type="entry name" value="MFS_1"/>
    <property type="match status" value="1"/>
</dbReference>
<dbReference type="GO" id="GO:0015293">
    <property type="term" value="F:symporter activity"/>
    <property type="evidence" value="ECO:0007669"/>
    <property type="project" value="UniProtKB-KW"/>
</dbReference>
<feature type="transmembrane region" description="Helical" evidence="12">
    <location>
        <begin position="362"/>
        <end position="384"/>
    </location>
</feature>
<dbReference type="Gene3D" id="1.20.1250.20">
    <property type="entry name" value="MFS general substrate transporter like domains"/>
    <property type="match status" value="2"/>
</dbReference>
<keyword evidence="6 12" id="KW-1133">Transmembrane helix</keyword>
<accession>A0AAV8Y580</accession>
<evidence type="ECO:0000256" key="11">
    <source>
        <dbReference type="ARBA" id="ARBA00068450"/>
    </source>
</evidence>
<evidence type="ECO:0000256" key="6">
    <source>
        <dbReference type="ARBA" id="ARBA00022989"/>
    </source>
</evidence>
<feature type="transmembrane region" description="Helical" evidence="12">
    <location>
        <begin position="170"/>
        <end position="189"/>
    </location>
</feature>
<dbReference type="PANTHER" id="PTHR11662:SF280">
    <property type="entry name" value="FI21844P1-RELATED"/>
    <property type="match status" value="1"/>
</dbReference>
<evidence type="ECO:0000256" key="5">
    <source>
        <dbReference type="ARBA" id="ARBA00022847"/>
    </source>
</evidence>
<keyword evidence="8 12" id="KW-0472">Membrane</keyword>
<dbReference type="InterPro" id="IPR036259">
    <property type="entry name" value="MFS_trans_sf"/>
</dbReference>
<feature type="transmembrane region" description="Helical" evidence="12">
    <location>
        <begin position="256"/>
        <end position="277"/>
    </location>
</feature>
<feature type="transmembrane region" description="Helical" evidence="12">
    <location>
        <begin position="201"/>
        <end position="218"/>
    </location>
</feature>
<evidence type="ECO:0000256" key="12">
    <source>
        <dbReference type="SAM" id="Phobius"/>
    </source>
</evidence>
<feature type="transmembrane region" description="Helical" evidence="12">
    <location>
        <begin position="106"/>
        <end position="125"/>
    </location>
</feature>
<proteinExistence type="inferred from homology"/>
<feature type="transmembrane region" description="Helical" evidence="12">
    <location>
        <begin position="435"/>
        <end position="456"/>
    </location>
</feature>
<dbReference type="InterPro" id="IPR011701">
    <property type="entry name" value="MFS"/>
</dbReference>
<name>A0AAV8Y580_9CUCU</name>
<keyword evidence="5" id="KW-0769">Symport</keyword>
<comment type="caution">
    <text evidence="14">The sequence shown here is derived from an EMBL/GenBank/DDBJ whole genome shotgun (WGS) entry which is preliminary data.</text>
</comment>
<dbReference type="InterPro" id="IPR050382">
    <property type="entry name" value="MFS_Na/Anion_cotransporter"/>
</dbReference>